<dbReference type="InterPro" id="IPR013557">
    <property type="entry name" value="AntA/B_antirep"/>
</dbReference>
<evidence type="ECO:0000259" key="1">
    <source>
        <dbReference type="Pfam" id="PF08346"/>
    </source>
</evidence>
<evidence type="ECO:0000313" key="3">
    <source>
        <dbReference type="Proteomes" id="UP000371977"/>
    </source>
</evidence>
<protein>
    <recommendedName>
        <fullName evidence="1">AntA/AntB antirepressor domain-containing protein</fullName>
    </recommendedName>
</protein>
<evidence type="ECO:0000313" key="2">
    <source>
        <dbReference type="EMBL" id="TYC48846.1"/>
    </source>
</evidence>
<dbReference type="Pfam" id="PF08346">
    <property type="entry name" value="AntA"/>
    <property type="match status" value="1"/>
</dbReference>
<feature type="domain" description="AntA/AntB antirepressor" evidence="1">
    <location>
        <begin position="30"/>
        <end position="96"/>
    </location>
</feature>
<proteinExistence type="predicted"/>
<feature type="non-terminal residue" evidence="2">
    <location>
        <position position="109"/>
    </location>
</feature>
<comment type="caution">
    <text evidence="2">The sequence shown here is derived from an EMBL/GenBank/DDBJ whole genome shotgun (WGS) entry which is preliminary data.</text>
</comment>
<organism evidence="2 3">
    <name type="scientific">Weissella muntiaci</name>
    <dbReference type="NCBI Taxonomy" id="2508881"/>
    <lineage>
        <taxon>Bacteria</taxon>
        <taxon>Bacillati</taxon>
        <taxon>Bacillota</taxon>
        <taxon>Bacilli</taxon>
        <taxon>Lactobacillales</taxon>
        <taxon>Lactobacillaceae</taxon>
        <taxon>Weissella</taxon>
    </lineage>
</organism>
<name>A0A6C2C5N6_9LACO</name>
<dbReference type="EMBL" id="SDGZ01000015">
    <property type="protein sequence ID" value="TYC48846.1"/>
    <property type="molecule type" value="Genomic_DNA"/>
</dbReference>
<sequence length="109" mass="12775">MVGHRRKELHMSSLTRIEPMDGLVNDNNDVNGRKLWEALKVKTDFDKWMPRMIEYGFSENDDYSTFLAVGKHGGKPAKEYLLSMDMAKEISMLQRSELGSQWRKYFIEV</sequence>
<dbReference type="AlphaFoldDB" id="A0A6C2C5N6"/>
<keyword evidence="3" id="KW-1185">Reference proteome</keyword>
<gene>
    <name evidence="2" type="ORF">ESZ50_06185</name>
</gene>
<accession>A0A6C2C5N6</accession>
<reference evidence="2 3" key="1">
    <citation type="submission" date="2019-01" db="EMBL/GenBank/DDBJ databases">
        <title>Weissella sp. nov., a novel lactic acid bacterium isolated from animal feces.</title>
        <authorList>
            <person name="Wang L.-T."/>
        </authorList>
    </citation>
    <scope>NUCLEOTIDE SEQUENCE [LARGE SCALE GENOMIC DNA]</scope>
    <source>
        <strain evidence="2 3">8H-2</strain>
    </source>
</reference>
<dbReference type="Proteomes" id="UP000371977">
    <property type="component" value="Unassembled WGS sequence"/>
</dbReference>